<feature type="region of interest" description="Disordered" evidence="1">
    <location>
        <begin position="1"/>
        <end position="65"/>
    </location>
</feature>
<dbReference type="EMBL" id="BNCD01000011">
    <property type="protein sequence ID" value="GHH81533.1"/>
    <property type="molecule type" value="Genomic_DNA"/>
</dbReference>
<dbReference type="Proteomes" id="UP000603708">
    <property type="component" value="Unassembled WGS sequence"/>
</dbReference>
<reference evidence="2" key="1">
    <citation type="journal article" date="2014" name="Int. J. Syst. Evol. Microbiol.">
        <title>Complete genome sequence of Corynebacterium casei LMG S-19264T (=DSM 44701T), isolated from a smear-ripened cheese.</title>
        <authorList>
            <consortium name="US DOE Joint Genome Institute (JGI-PGF)"/>
            <person name="Walter F."/>
            <person name="Albersmeier A."/>
            <person name="Kalinowski J."/>
            <person name="Ruckert C."/>
        </authorList>
    </citation>
    <scope>NUCLEOTIDE SEQUENCE</scope>
    <source>
        <strain evidence="2">JCM 5069</strain>
    </source>
</reference>
<comment type="caution">
    <text evidence="2">The sequence shown here is derived from an EMBL/GenBank/DDBJ whole genome shotgun (WGS) entry which is preliminary data.</text>
</comment>
<organism evidence="2 3">
    <name type="scientific">Streptomyces sulfonofaciens</name>
    <dbReference type="NCBI Taxonomy" id="68272"/>
    <lineage>
        <taxon>Bacteria</taxon>
        <taxon>Bacillati</taxon>
        <taxon>Actinomycetota</taxon>
        <taxon>Actinomycetes</taxon>
        <taxon>Kitasatosporales</taxon>
        <taxon>Streptomycetaceae</taxon>
        <taxon>Streptomyces</taxon>
    </lineage>
</organism>
<accession>A0A919GBG1</accession>
<keyword evidence="3" id="KW-1185">Reference proteome</keyword>
<protein>
    <submittedName>
        <fullName evidence="2">Uncharacterized protein</fullName>
    </submittedName>
</protein>
<dbReference type="AlphaFoldDB" id="A0A919GBG1"/>
<name>A0A919GBG1_9ACTN</name>
<feature type="compositionally biased region" description="Low complexity" evidence="1">
    <location>
        <begin position="50"/>
        <end position="65"/>
    </location>
</feature>
<feature type="compositionally biased region" description="Basic residues" evidence="1">
    <location>
        <begin position="38"/>
        <end position="47"/>
    </location>
</feature>
<evidence type="ECO:0000313" key="3">
    <source>
        <dbReference type="Proteomes" id="UP000603708"/>
    </source>
</evidence>
<proteinExistence type="predicted"/>
<sequence>MNARNFWRGQAFRRRKDRSAVHGGPETAGTAAGGLLRRIPHGARSRTGRTEPGGTEPGRTQPDRT</sequence>
<evidence type="ECO:0000256" key="1">
    <source>
        <dbReference type="SAM" id="MobiDB-lite"/>
    </source>
</evidence>
<feature type="compositionally biased region" description="Low complexity" evidence="1">
    <location>
        <begin position="27"/>
        <end position="37"/>
    </location>
</feature>
<reference evidence="2" key="2">
    <citation type="submission" date="2020-09" db="EMBL/GenBank/DDBJ databases">
        <authorList>
            <person name="Sun Q."/>
            <person name="Ohkuma M."/>
        </authorList>
    </citation>
    <scope>NUCLEOTIDE SEQUENCE</scope>
    <source>
        <strain evidence="2">JCM 5069</strain>
    </source>
</reference>
<gene>
    <name evidence="2" type="ORF">GCM10018793_39120</name>
</gene>
<evidence type="ECO:0000313" key="2">
    <source>
        <dbReference type="EMBL" id="GHH81533.1"/>
    </source>
</evidence>